<evidence type="ECO:0000256" key="1">
    <source>
        <dbReference type="ARBA" id="ARBA00022598"/>
    </source>
</evidence>
<dbReference type="GO" id="GO:0005524">
    <property type="term" value="F:ATP binding"/>
    <property type="evidence" value="ECO:0007669"/>
    <property type="project" value="UniProtKB-KW"/>
</dbReference>
<reference evidence="5" key="1">
    <citation type="journal article" date="2023" name="Mol. Biol. Evol.">
        <title>Third-Generation Sequencing Reveals the Adaptive Role of the Epigenome in Three Deep-Sea Polychaetes.</title>
        <authorList>
            <person name="Perez M."/>
            <person name="Aroh O."/>
            <person name="Sun Y."/>
            <person name="Lan Y."/>
            <person name="Juniper S.K."/>
            <person name="Young C.R."/>
            <person name="Angers B."/>
            <person name="Qian P.Y."/>
        </authorList>
    </citation>
    <scope>NUCLEOTIDE SEQUENCE</scope>
    <source>
        <strain evidence="5">R07B-5</strain>
    </source>
</reference>
<dbReference type="SUPFAM" id="SSF56059">
    <property type="entry name" value="Glutathione synthetase ATP-binding domain-like"/>
    <property type="match status" value="1"/>
</dbReference>
<feature type="region of interest" description="Disordered" evidence="4">
    <location>
        <begin position="509"/>
        <end position="630"/>
    </location>
</feature>
<dbReference type="EMBL" id="JAODUO010000708">
    <property type="protein sequence ID" value="KAK2175782.1"/>
    <property type="molecule type" value="Genomic_DNA"/>
</dbReference>
<keyword evidence="3" id="KW-0067">ATP-binding</keyword>
<protein>
    <recommendedName>
        <fullName evidence="7">Tubulin polyglutamylase TTLL2</fullName>
    </recommendedName>
</protein>
<evidence type="ECO:0000256" key="3">
    <source>
        <dbReference type="ARBA" id="ARBA00022840"/>
    </source>
</evidence>
<comment type="caution">
    <text evidence="5">The sequence shown here is derived from an EMBL/GenBank/DDBJ whole genome shotgun (WGS) entry which is preliminary data.</text>
</comment>
<feature type="compositionally biased region" description="Low complexity" evidence="4">
    <location>
        <begin position="523"/>
        <end position="535"/>
    </location>
</feature>
<dbReference type="AlphaFoldDB" id="A0AAD9KQT0"/>
<dbReference type="GO" id="GO:0000226">
    <property type="term" value="P:microtubule cytoskeleton organization"/>
    <property type="evidence" value="ECO:0007669"/>
    <property type="project" value="TreeGrafter"/>
</dbReference>
<dbReference type="GO" id="GO:0036064">
    <property type="term" value="C:ciliary basal body"/>
    <property type="evidence" value="ECO:0007669"/>
    <property type="project" value="TreeGrafter"/>
</dbReference>
<keyword evidence="2" id="KW-0547">Nucleotide-binding</keyword>
<evidence type="ECO:0000256" key="4">
    <source>
        <dbReference type="SAM" id="MobiDB-lite"/>
    </source>
</evidence>
<dbReference type="GO" id="GO:0070740">
    <property type="term" value="F:tubulin-glutamic acid ligase activity"/>
    <property type="evidence" value="ECO:0007669"/>
    <property type="project" value="TreeGrafter"/>
</dbReference>
<feature type="compositionally biased region" description="Basic and acidic residues" evidence="4">
    <location>
        <begin position="342"/>
        <end position="357"/>
    </location>
</feature>
<accession>A0AAD9KQT0</accession>
<feature type="compositionally biased region" description="Basic and acidic residues" evidence="4">
    <location>
        <begin position="369"/>
        <end position="378"/>
    </location>
</feature>
<evidence type="ECO:0000256" key="2">
    <source>
        <dbReference type="ARBA" id="ARBA00022741"/>
    </source>
</evidence>
<dbReference type="Proteomes" id="UP001209878">
    <property type="component" value="Unassembled WGS sequence"/>
</dbReference>
<sequence length="749" mass="85869">MSERQPFVFRMNDHYGQGPELVRQVFLERGWQEYDELEQPMCDWNLWWRCSQFRVSEYDNIKRWQWLNHCPKSMLITRKDSLGRNLSRMKAVYGPAVFNFSPVSFNLPNDYTKFVADYTRLKEKHPDKTFYWICKPVDLSRGRGIFIFRDLSELQYDCSAVIQQYITNPLLISGYKFDLRLYVLIPSFHPLTIYVYQEGLARFSTQKYDLDCLDNNYAHLTNTSINKHSPTYTEEKERVGAGCKWTLMQLRHYFHQVGIDDTIIWARIINIIILTVALQAHQVRMVDHTFELYGFDIIIDENLKPWLLEVNFSPALAADCQTDIIVKKTMLNDLIDMLNYSDEDRERGGEDSPERQMHKVYSSAYSSHTADRRRLVRGDQSARLHPTRYIRKKHTTVMLANKLPRIPRHTKAGEEMSGYCDYCGEGDDDDDDDMDDDNDNVEVVPIVPGCGLPSVQQPPVPLICKSSANLCSSNWSCSQCENRGEDVVRKSSSSGHLSVLTEGIACESTSSTQEYRGKNSMKSDSGISSHSGSSENLEESNHSQHKCQNSRQLSKRRLRSQTTIHASQTRQSTSDVKADVDGGVVVMPKKPQSGNQNKVRSSLRELQLSKGRSDGAPSTARNSHSRKTSIPRKFSAYATPWIDMQVPGVNSGKSVVDGVAPSTKMCRYFEPRRYGGFVCVFPFNEVTKRWTHNNLDMRVMVRECQHLLRRRVKQAKLNKQQANAQPKGAFAAQSMLWGIITTPETSVHH</sequence>
<dbReference type="GO" id="GO:0015631">
    <property type="term" value="F:tubulin binding"/>
    <property type="evidence" value="ECO:0007669"/>
    <property type="project" value="TreeGrafter"/>
</dbReference>
<dbReference type="PROSITE" id="PS51221">
    <property type="entry name" value="TTL"/>
    <property type="match status" value="1"/>
</dbReference>
<gene>
    <name evidence="5" type="ORF">NP493_708g02000</name>
</gene>
<dbReference type="Pfam" id="PF03133">
    <property type="entry name" value="TTL"/>
    <property type="match status" value="1"/>
</dbReference>
<dbReference type="PANTHER" id="PTHR12241:SF118">
    <property type="entry name" value="TUBULIN POLYGLUTAMYLASE TTLL2-RELATED"/>
    <property type="match status" value="1"/>
</dbReference>
<evidence type="ECO:0008006" key="7">
    <source>
        <dbReference type="Google" id="ProtNLM"/>
    </source>
</evidence>
<dbReference type="PANTHER" id="PTHR12241">
    <property type="entry name" value="TUBULIN POLYGLUTAMYLASE"/>
    <property type="match status" value="1"/>
</dbReference>
<evidence type="ECO:0000313" key="6">
    <source>
        <dbReference type="Proteomes" id="UP001209878"/>
    </source>
</evidence>
<dbReference type="InterPro" id="IPR004344">
    <property type="entry name" value="TTL/TTLL_fam"/>
</dbReference>
<evidence type="ECO:0000313" key="5">
    <source>
        <dbReference type="EMBL" id="KAK2175782.1"/>
    </source>
</evidence>
<keyword evidence="6" id="KW-1185">Reference proteome</keyword>
<feature type="compositionally biased region" description="Polar residues" evidence="4">
    <location>
        <begin position="562"/>
        <end position="575"/>
    </location>
</feature>
<organism evidence="5 6">
    <name type="scientific">Ridgeia piscesae</name>
    <name type="common">Tubeworm</name>
    <dbReference type="NCBI Taxonomy" id="27915"/>
    <lineage>
        <taxon>Eukaryota</taxon>
        <taxon>Metazoa</taxon>
        <taxon>Spiralia</taxon>
        <taxon>Lophotrochozoa</taxon>
        <taxon>Annelida</taxon>
        <taxon>Polychaeta</taxon>
        <taxon>Sedentaria</taxon>
        <taxon>Canalipalpata</taxon>
        <taxon>Sabellida</taxon>
        <taxon>Siboglinidae</taxon>
        <taxon>Ridgeia</taxon>
    </lineage>
</organism>
<keyword evidence="1" id="KW-0436">Ligase</keyword>
<dbReference type="Gene3D" id="3.30.470.20">
    <property type="entry name" value="ATP-grasp fold, B domain"/>
    <property type="match status" value="1"/>
</dbReference>
<name>A0AAD9KQT0_RIDPI</name>
<feature type="region of interest" description="Disordered" evidence="4">
    <location>
        <begin position="342"/>
        <end position="378"/>
    </location>
</feature>
<proteinExistence type="predicted"/>